<gene>
    <name evidence="2" type="ORF">IFM89_011043</name>
</gene>
<dbReference type="Proteomes" id="UP000631114">
    <property type="component" value="Unassembled WGS sequence"/>
</dbReference>
<dbReference type="AlphaFoldDB" id="A0A835IRG3"/>
<accession>A0A835IRG3</accession>
<proteinExistence type="predicted"/>
<evidence type="ECO:0000313" key="2">
    <source>
        <dbReference type="EMBL" id="KAF9620308.1"/>
    </source>
</evidence>
<evidence type="ECO:0000313" key="3">
    <source>
        <dbReference type="Proteomes" id="UP000631114"/>
    </source>
</evidence>
<dbReference type="EMBL" id="JADFTS010000002">
    <property type="protein sequence ID" value="KAF9620308.1"/>
    <property type="molecule type" value="Genomic_DNA"/>
</dbReference>
<protein>
    <submittedName>
        <fullName evidence="2">Uncharacterized protein</fullName>
    </submittedName>
</protein>
<evidence type="ECO:0000256" key="1">
    <source>
        <dbReference type="SAM" id="MobiDB-lite"/>
    </source>
</evidence>
<sequence>MNYSKNNGKVKSPWMMYEFTMKDHEEYGLCRVFRKNKKDDNASTSASSSKRPEETDDDPSYRANNKQCRSRFGSSSQPDALASTSYGVQEKQTDVYGNEVLSYEMQTEGYFIAESDQLHPNQYSEASCFSNYAYPDTPLPPMQGPADDIPQENGTGSTSYVLSSTLTDEVCNWESTSYLDVPPEGSYYDYQAENEPTL</sequence>
<feature type="region of interest" description="Disordered" evidence="1">
    <location>
        <begin position="38"/>
        <end position="86"/>
    </location>
</feature>
<name>A0A835IRG3_9MAGN</name>
<keyword evidence="3" id="KW-1185">Reference proteome</keyword>
<reference evidence="2 3" key="1">
    <citation type="submission" date="2020-10" db="EMBL/GenBank/DDBJ databases">
        <title>The Coptis chinensis genome and diversification of protoberbering-type alkaloids.</title>
        <authorList>
            <person name="Wang B."/>
            <person name="Shu S."/>
            <person name="Song C."/>
            <person name="Liu Y."/>
        </authorList>
    </citation>
    <scope>NUCLEOTIDE SEQUENCE [LARGE SCALE GENOMIC DNA]</scope>
    <source>
        <strain evidence="2">HL-2020</strain>
        <tissue evidence="2">Leaf</tissue>
    </source>
</reference>
<feature type="compositionally biased region" description="Polar residues" evidence="1">
    <location>
        <begin position="62"/>
        <end position="86"/>
    </location>
</feature>
<organism evidence="2 3">
    <name type="scientific">Coptis chinensis</name>
    <dbReference type="NCBI Taxonomy" id="261450"/>
    <lineage>
        <taxon>Eukaryota</taxon>
        <taxon>Viridiplantae</taxon>
        <taxon>Streptophyta</taxon>
        <taxon>Embryophyta</taxon>
        <taxon>Tracheophyta</taxon>
        <taxon>Spermatophyta</taxon>
        <taxon>Magnoliopsida</taxon>
        <taxon>Ranunculales</taxon>
        <taxon>Ranunculaceae</taxon>
        <taxon>Coptidoideae</taxon>
        <taxon>Coptis</taxon>
    </lineage>
</organism>
<comment type="caution">
    <text evidence="2">The sequence shown here is derived from an EMBL/GenBank/DDBJ whole genome shotgun (WGS) entry which is preliminary data.</text>
</comment>